<dbReference type="InterPro" id="IPR026111">
    <property type="entry name" value="Abra"/>
</dbReference>
<reference evidence="19" key="1">
    <citation type="journal article" date="2022" name="bioRxiv">
        <title>Sequencing and chromosome-scale assembly of the giantPleurodeles waltlgenome.</title>
        <authorList>
            <person name="Brown T."/>
            <person name="Elewa A."/>
            <person name="Iarovenko S."/>
            <person name="Subramanian E."/>
            <person name="Araus A.J."/>
            <person name="Petzold A."/>
            <person name="Susuki M."/>
            <person name="Suzuki K.-i.T."/>
            <person name="Hayashi T."/>
            <person name="Toyoda A."/>
            <person name="Oliveira C."/>
            <person name="Osipova E."/>
            <person name="Leigh N.D."/>
            <person name="Simon A."/>
            <person name="Yun M.H."/>
        </authorList>
    </citation>
    <scope>NUCLEOTIDE SEQUENCE</scope>
    <source>
        <strain evidence="19">20211129_DDA</strain>
        <tissue evidence="19">Liver</tissue>
    </source>
</reference>
<evidence type="ECO:0000313" key="20">
    <source>
        <dbReference type="Proteomes" id="UP001066276"/>
    </source>
</evidence>
<dbReference type="GO" id="GO:0005856">
    <property type="term" value="C:cytoskeleton"/>
    <property type="evidence" value="ECO:0007669"/>
    <property type="project" value="UniProtKB-SubCell"/>
</dbReference>
<evidence type="ECO:0000256" key="3">
    <source>
        <dbReference type="ARBA" id="ARBA00022448"/>
    </source>
</evidence>
<evidence type="ECO:0000256" key="4">
    <source>
        <dbReference type="ARBA" id="ARBA00022490"/>
    </source>
</evidence>
<accession>A0AAV7UWT2</accession>
<evidence type="ECO:0000256" key="17">
    <source>
        <dbReference type="SAM" id="MobiDB-lite"/>
    </source>
</evidence>
<keyword evidence="11" id="KW-0009">Actin-binding</keyword>
<feature type="compositionally biased region" description="Basic and acidic residues" evidence="17">
    <location>
        <begin position="79"/>
        <end position="96"/>
    </location>
</feature>
<dbReference type="GO" id="GO:0045944">
    <property type="term" value="P:positive regulation of transcription by RNA polymerase II"/>
    <property type="evidence" value="ECO:0007669"/>
    <property type="project" value="TreeGrafter"/>
</dbReference>
<dbReference type="Pfam" id="PF14705">
    <property type="entry name" value="Costars"/>
    <property type="match status" value="1"/>
</dbReference>
<evidence type="ECO:0000256" key="14">
    <source>
        <dbReference type="ARBA" id="ARBA00063019"/>
    </source>
</evidence>
<evidence type="ECO:0000256" key="15">
    <source>
        <dbReference type="ARBA" id="ARBA00073502"/>
    </source>
</evidence>
<sequence length="398" mass="45408">MPQEESPRTKPAQRAVKKIRCASLVSSLAKGWQQWATENTVRQAQEPSGWVPNEEKDSQSFPKAKQIKTEDVLQPTPAKKPEAQQDDSQHQRHPDEGFSGFQIKSKEVTKTIVSKVQERGGDIGSLTDRYEKDQSNAEKNLQEIDKIIEGKLSPCRRRKCSNLVKQLTKGWKEIEQESVKPSRPSLHQCRSDSLETEDSGYGEGDWEDRCQGETAKEHDLAEKAEDITIRIKTPKASLASRSTSERKPISRVRPKYSQVDSIKGKWQKWTDHHIINQKLNPFSDEFDPELAMSTRLRKGDEGYGRPKEGSRTAERAKRAEAHIHREIEDMCFIISTMADPGANGKIQVTFGELFDRYVRISDKVVGILMRARKHGLLHFEGEMLWQGRDDHVIITLLD</sequence>
<comment type="function">
    <text evidence="13">Acts as an activator of serum response factor (SRF)-dependent transcription possibly by inducing nuclear translocation of MKL1 or MKL2 and through a mechanism requiring Rho-actin signaling.</text>
</comment>
<evidence type="ECO:0000256" key="8">
    <source>
        <dbReference type="ARBA" id="ARBA00023015"/>
    </source>
</evidence>
<evidence type="ECO:0000256" key="11">
    <source>
        <dbReference type="ARBA" id="ARBA00023203"/>
    </source>
</evidence>
<comment type="caution">
    <text evidence="19">The sequence shown here is derived from an EMBL/GenBank/DDBJ whole genome shotgun (WGS) entry which is preliminary data.</text>
</comment>
<keyword evidence="10" id="KW-0804">Transcription</keyword>
<keyword evidence="9" id="KW-0010">Activator</keyword>
<keyword evidence="8" id="KW-0805">Transcription regulation</keyword>
<dbReference type="AlphaFoldDB" id="A0AAV7UWT2"/>
<evidence type="ECO:0000256" key="1">
    <source>
        <dbReference type="ARBA" id="ARBA00004204"/>
    </source>
</evidence>
<keyword evidence="7" id="KW-0811">Translocation</keyword>
<keyword evidence="12" id="KW-0206">Cytoskeleton</keyword>
<comment type="subcellular location">
    <subcellularLocation>
        <location evidence="2">Cytoplasm</location>
        <location evidence="2">Cytoskeleton</location>
    </subcellularLocation>
    <subcellularLocation>
        <location evidence="1">Cytoplasm</location>
        <location evidence="1">Myofibril</location>
        <location evidence="1">Sarcomere</location>
    </subcellularLocation>
</comment>
<dbReference type="GO" id="GO:0003779">
    <property type="term" value="F:actin binding"/>
    <property type="evidence" value="ECO:0007669"/>
    <property type="project" value="UniProtKB-KW"/>
</dbReference>
<dbReference type="PANTHER" id="PTHR22739">
    <property type="entry name" value="STRIATED MUSCLE ACTIVATOR OF RHO-DEPENDENT SIGNALING-RELATED"/>
    <property type="match status" value="1"/>
</dbReference>
<comment type="subunit">
    <text evidence="14">Binds F-actin and ABLIM1, ABLIM2 and ABLIM3. Interaction with ABLIM2 and ABLIM3 enhances activity.</text>
</comment>
<dbReference type="SMART" id="SM01283">
    <property type="entry name" value="Costars"/>
    <property type="match status" value="1"/>
</dbReference>
<evidence type="ECO:0000256" key="2">
    <source>
        <dbReference type="ARBA" id="ARBA00004245"/>
    </source>
</evidence>
<keyword evidence="4" id="KW-0963">Cytoplasm</keyword>
<dbReference type="PANTHER" id="PTHR22739:SF20">
    <property type="entry name" value="ACTIN-BINDING RHO-ACTIVATING PROTEIN"/>
    <property type="match status" value="1"/>
</dbReference>
<evidence type="ECO:0000256" key="10">
    <source>
        <dbReference type="ARBA" id="ARBA00023163"/>
    </source>
</evidence>
<dbReference type="FunFam" id="1.10.10.1540:FF:000001">
    <property type="entry name" value="Actin-binding Rho-activating protein a"/>
    <property type="match status" value="1"/>
</dbReference>
<feature type="domain" description="Costars" evidence="18">
    <location>
        <begin position="321"/>
        <end position="397"/>
    </location>
</feature>
<keyword evidence="5" id="KW-0597">Phosphoprotein</keyword>
<dbReference type="GO" id="GO:0035025">
    <property type="term" value="P:positive regulation of Rho protein signal transduction"/>
    <property type="evidence" value="ECO:0007669"/>
    <property type="project" value="InterPro"/>
</dbReference>
<evidence type="ECO:0000256" key="16">
    <source>
        <dbReference type="ARBA" id="ARBA00076363"/>
    </source>
</evidence>
<dbReference type="Gene3D" id="1.10.10.1540">
    <property type="entry name" value="Costar domain"/>
    <property type="match status" value="1"/>
</dbReference>
<keyword evidence="3" id="KW-0813">Transport</keyword>
<evidence type="ECO:0000256" key="7">
    <source>
        <dbReference type="ARBA" id="ARBA00023010"/>
    </source>
</evidence>
<dbReference type="GO" id="GO:0030017">
    <property type="term" value="C:sarcomere"/>
    <property type="evidence" value="ECO:0007669"/>
    <property type="project" value="UniProtKB-SubCell"/>
</dbReference>
<keyword evidence="6" id="KW-0653">Protein transport</keyword>
<protein>
    <recommendedName>
        <fullName evidence="15">Actin-binding Rho-activating protein</fullName>
    </recommendedName>
    <alternativeName>
        <fullName evidence="16">Striated muscle activator of Rho-dependent signaling</fullName>
    </alternativeName>
</protein>
<evidence type="ECO:0000256" key="5">
    <source>
        <dbReference type="ARBA" id="ARBA00022553"/>
    </source>
</evidence>
<keyword evidence="20" id="KW-1185">Reference proteome</keyword>
<proteinExistence type="predicted"/>
<evidence type="ECO:0000259" key="18">
    <source>
        <dbReference type="SMART" id="SM01283"/>
    </source>
</evidence>
<dbReference type="EMBL" id="JANPWB010000004">
    <property type="protein sequence ID" value="KAJ1193534.1"/>
    <property type="molecule type" value="Genomic_DNA"/>
</dbReference>
<feature type="region of interest" description="Disordered" evidence="17">
    <location>
        <begin position="38"/>
        <end position="104"/>
    </location>
</feature>
<gene>
    <name evidence="19" type="ORF">NDU88_002831</name>
</gene>
<dbReference type="InterPro" id="IPR027817">
    <property type="entry name" value="Costars_dom"/>
</dbReference>
<feature type="compositionally biased region" description="Acidic residues" evidence="17">
    <location>
        <begin position="194"/>
        <end position="205"/>
    </location>
</feature>
<evidence type="ECO:0000256" key="9">
    <source>
        <dbReference type="ARBA" id="ARBA00023159"/>
    </source>
</evidence>
<dbReference type="InterPro" id="IPR038095">
    <property type="entry name" value="Costars_sf"/>
</dbReference>
<feature type="region of interest" description="Disordered" evidence="17">
    <location>
        <begin position="174"/>
        <end position="205"/>
    </location>
</feature>
<evidence type="ECO:0000256" key="13">
    <source>
        <dbReference type="ARBA" id="ARBA00059783"/>
    </source>
</evidence>
<evidence type="ECO:0000256" key="12">
    <source>
        <dbReference type="ARBA" id="ARBA00023212"/>
    </source>
</evidence>
<evidence type="ECO:0000313" key="19">
    <source>
        <dbReference type="EMBL" id="KAJ1193534.1"/>
    </source>
</evidence>
<dbReference type="Proteomes" id="UP001066276">
    <property type="component" value="Chromosome 2_2"/>
</dbReference>
<name>A0AAV7UWT2_PLEWA</name>
<dbReference type="GO" id="GO:0015031">
    <property type="term" value="P:protein transport"/>
    <property type="evidence" value="ECO:0007669"/>
    <property type="project" value="UniProtKB-KW"/>
</dbReference>
<evidence type="ECO:0000256" key="6">
    <source>
        <dbReference type="ARBA" id="ARBA00022927"/>
    </source>
</evidence>
<organism evidence="19 20">
    <name type="scientific">Pleurodeles waltl</name>
    <name type="common">Iberian ribbed newt</name>
    <dbReference type="NCBI Taxonomy" id="8319"/>
    <lineage>
        <taxon>Eukaryota</taxon>
        <taxon>Metazoa</taxon>
        <taxon>Chordata</taxon>
        <taxon>Craniata</taxon>
        <taxon>Vertebrata</taxon>
        <taxon>Euteleostomi</taxon>
        <taxon>Amphibia</taxon>
        <taxon>Batrachia</taxon>
        <taxon>Caudata</taxon>
        <taxon>Salamandroidea</taxon>
        <taxon>Salamandridae</taxon>
        <taxon>Pleurodelinae</taxon>
        <taxon>Pleurodeles</taxon>
    </lineage>
</organism>